<evidence type="ECO:0000256" key="1">
    <source>
        <dbReference type="ARBA" id="ARBA00022801"/>
    </source>
</evidence>
<gene>
    <name evidence="3" type="ORF">PIIN_10853</name>
</gene>
<dbReference type="HOGENOM" id="CLU_633963_0_0_1"/>
<feature type="non-terminal residue" evidence="3">
    <location>
        <position position="433"/>
    </location>
</feature>
<dbReference type="OrthoDB" id="630895at2759"/>
<dbReference type="PANTHER" id="PTHR24185">
    <property type="entry name" value="CALCIUM-INDEPENDENT PHOSPHOLIPASE A2-GAMMA"/>
    <property type="match status" value="1"/>
</dbReference>
<dbReference type="SUPFAM" id="SSF52151">
    <property type="entry name" value="FabD/lysophospholipase-like"/>
    <property type="match status" value="1"/>
</dbReference>
<keyword evidence="4" id="KW-1185">Reference proteome</keyword>
<organism evidence="3 4">
    <name type="scientific">Serendipita indica (strain DSM 11827)</name>
    <name type="common">Root endophyte fungus</name>
    <name type="synonym">Piriformospora indica</name>
    <dbReference type="NCBI Taxonomy" id="1109443"/>
    <lineage>
        <taxon>Eukaryota</taxon>
        <taxon>Fungi</taxon>
        <taxon>Dikarya</taxon>
        <taxon>Basidiomycota</taxon>
        <taxon>Agaricomycotina</taxon>
        <taxon>Agaricomycetes</taxon>
        <taxon>Sebacinales</taxon>
        <taxon>Serendipitaceae</taxon>
        <taxon>Serendipita</taxon>
    </lineage>
</organism>
<proteinExistence type="predicted"/>
<evidence type="ECO:0000313" key="4">
    <source>
        <dbReference type="Proteomes" id="UP000007148"/>
    </source>
</evidence>
<accession>G4TZX5</accession>
<dbReference type="GO" id="GO:0047499">
    <property type="term" value="F:calcium-independent phospholipase A2 activity"/>
    <property type="evidence" value="ECO:0007669"/>
    <property type="project" value="TreeGrafter"/>
</dbReference>
<dbReference type="EMBL" id="CAFZ01001069">
    <property type="protein sequence ID" value="CCA76868.1"/>
    <property type="molecule type" value="Genomic_DNA"/>
</dbReference>
<dbReference type="eggNOG" id="KOG4231">
    <property type="taxonomic scope" value="Eukaryota"/>
</dbReference>
<evidence type="ECO:0000313" key="3">
    <source>
        <dbReference type="EMBL" id="CCA76868.1"/>
    </source>
</evidence>
<dbReference type="PANTHER" id="PTHR24185:SF1">
    <property type="entry name" value="CALCIUM-INDEPENDENT PHOSPHOLIPASE A2-GAMMA"/>
    <property type="match status" value="1"/>
</dbReference>
<keyword evidence="2" id="KW-0442">Lipid degradation</keyword>
<dbReference type="Proteomes" id="UP000007148">
    <property type="component" value="Unassembled WGS sequence"/>
</dbReference>
<evidence type="ECO:0008006" key="5">
    <source>
        <dbReference type="Google" id="ProtNLM"/>
    </source>
</evidence>
<reference evidence="3 4" key="1">
    <citation type="journal article" date="2011" name="PLoS Pathog.">
        <title>Endophytic Life Strategies Decoded by Genome and Transcriptome Analyses of the Mutualistic Root Symbiont Piriformospora indica.</title>
        <authorList>
            <person name="Zuccaro A."/>
            <person name="Lahrmann U."/>
            <person name="Guldener U."/>
            <person name="Langen G."/>
            <person name="Pfiffi S."/>
            <person name="Biedenkopf D."/>
            <person name="Wong P."/>
            <person name="Samans B."/>
            <person name="Grimm C."/>
            <person name="Basiewicz M."/>
            <person name="Murat C."/>
            <person name="Martin F."/>
            <person name="Kogel K.H."/>
        </authorList>
    </citation>
    <scope>NUCLEOTIDE SEQUENCE [LARGE SCALE GENOMIC DNA]</scope>
    <source>
        <strain evidence="3 4">DSM 11827</strain>
    </source>
</reference>
<evidence type="ECO:0000256" key="2">
    <source>
        <dbReference type="ARBA" id="ARBA00022963"/>
    </source>
</evidence>
<dbReference type="GO" id="GO:0019369">
    <property type="term" value="P:arachidonate metabolic process"/>
    <property type="evidence" value="ECO:0007669"/>
    <property type="project" value="TreeGrafter"/>
</dbReference>
<name>G4TZX5_SERID</name>
<dbReference type="AlphaFoldDB" id="G4TZX5"/>
<dbReference type="InterPro" id="IPR027417">
    <property type="entry name" value="P-loop_NTPase"/>
</dbReference>
<sequence length="433" mass="48071">MPALMLLSEVMERYKFDHPPKEDGNTRETLPCDIFSMTIGSGHGGLVAILLGKLRMPVDAALEAYCSLLAALPTSPAQSDEERSQNATRLEEELRRILNFEGITPDDMMQTNTRKTESHRVVVCTGQTTNMSNPYYIRSYPSRGVQTAPCTILQAAMACMADPTFYPPVTLGKFHRRVTLVEAPATFANPTKLLLSEAEVIHTESWSVRLILSLGCGESELLTVEEYHGGPRRLQYGVESERVHQDLLSRLKETRIYYRFHPRGQFGLSEDPADIQARVDGFLQDVDISSSVDAVVRTMEKGWPKQAIAIGDINSVRVLDMGLPPRPSVVPNFVGREDVLAQLRSHHLGGQFSPEQLPRISVLAGIGGSGKTQCALRFALEYERSVQNASVYFVDARSEAALRQGLQNIVYSMKSGLSQRWSTSILASLPDWM</sequence>
<dbReference type="InParanoid" id="G4TZX5"/>
<dbReference type="OMA" id="YRARNNT"/>
<dbReference type="Gene3D" id="3.40.50.300">
    <property type="entry name" value="P-loop containing nucleotide triphosphate hydrolases"/>
    <property type="match status" value="1"/>
</dbReference>
<keyword evidence="1" id="KW-0378">Hydrolase</keyword>
<comment type="caution">
    <text evidence="3">The sequence shown here is derived from an EMBL/GenBank/DDBJ whole genome shotgun (WGS) entry which is preliminary data.</text>
</comment>
<dbReference type="GO" id="GO:0016020">
    <property type="term" value="C:membrane"/>
    <property type="evidence" value="ECO:0007669"/>
    <property type="project" value="TreeGrafter"/>
</dbReference>
<dbReference type="GO" id="GO:0016042">
    <property type="term" value="P:lipid catabolic process"/>
    <property type="evidence" value="ECO:0007669"/>
    <property type="project" value="UniProtKB-KW"/>
</dbReference>
<keyword evidence="2" id="KW-0443">Lipid metabolism</keyword>
<dbReference type="Gene3D" id="3.40.1090.10">
    <property type="entry name" value="Cytosolic phospholipase A2 catalytic domain"/>
    <property type="match status" value="1"/>
</dbReference>
<protein>
    <recommendedName>
        <fullName evidence="5">PNPLA domain-containing protein</fullName>
    </recommendedName>
</protein>
<dbReference type="InterPro" id="IPR016035">
    <property type="entry name" value="Acyl_Trfase/lysoPLipase"/>
</dbReference>
<dbReference type="SUPFAM" id="SSF52540">
    <property type="entry name" value="P-loop containing nucleoside triphosphate hydrolases"/>
    <property type="match status" value="1"/>
</dbReference>